<dbReference type="EMBL" id="DVOT01000207">
    <property type="protein sequence ID" value="HIV28547.1"/>
    <property type="molecule type" value="Genomic_DNA"/>
</dbReference>
<dbReference type="Gene3D" id="3.40.50.300">
    <property type="entry name" value="P-loop containing nucleotide triphosphate hydrolases"/>
    <property type="match status" value="1"/>
</dbReference>
<feature type="domain" description="Terminase large subunit-like ATPase" evidence="1">
    <location>
        <begin position="34"/>
        <end position="197"/>
    </location>
</feature>
<dbReference type="Pfam" id="PF20441">
    <property type="entry name" value="TerL_nuclease"/>
    <property type="match status" value="1"/>
</dbReference>
<dbReference type="PANTHER" id="PTHR41287:SF1">
    <property type="entry name" value="PROTEIN YMFN"/>
    <property type="match status" value="1"/>
</dbReference>
<protein>
    <submittedName>
        <fullName evidence="3">Terminase large subunit</fullName>
    </submittedName>
</protein>
<dbReference type="GO" id="GO:0004519">
    <property type="term" value="F:endonuclease activity"/>
    <property type="evidence" value="ECO:0007669"/>
    <property type="project" value="InterPro"/>
</dbReference>
<evidence type="ECO:0000259" key="2">
    <source>
        <dbReference type="Pfam" id="PF20441"/>
    </source>
</evidence>
<evidence type="ECO:0000313" key="3">
    <source>
        <dbReference type="EMBL" id="HIV28547.1"/>
    </source>
</evidence>
<reference evidence="3" key="1">
    <citation type="submission" date="2020-10" db="EMBL/GenBank/DDBJ databases">
        <authorList>
            <person name="Gilroy R."/>
        </authorList>
    </citation>
    <scope>NUCLEOTIDE SEQUENCE</scope>
    <source>
        <strain evidence="3">CHK183-6373</strain>
    </source>
</reference>
<comment type="caution">
    <text evidence="3">The sequence shown here is derived from an EMBL/GenBank/DDBJ whole genome shotgun (WGS) entry which is preliminary data.</text>
</comment>
<dbReference type="PANTHER" id="PTHR41287">
    <property type="match status" value="1"/>
</dbReference>
<dbReference type="Pfam" id="PF03354">
    <property type="entry name" value="TerL_ATPase"/>
    <property type="match status" value="1"/>
</dbReference>
<dbReference type="InterPro" id="IPR046462">
    <property type="entry name" value="TerL_nuclease"/>
</dbReference>
<dbReference type="Proteomes" id="UP000886884">
    <property type="component" value="Unassembled WGS sequence"/>
</dbReference>
<name>A0A9D1P9J9_9FIRM</name>
<dbReference type="AlphaFoldDB" id="A0A9D1P9J9"/>
<dbReference type="InterPro" id="IPR046461">
    <property type="entry name" value="TerL_ATPase"/>
</dbReference>
<dbReference type="InterPro" id="IPR027417">
    <property type="entry name" value="P-loop_NTPase"/>
</dbReference>
<gene>
    <name evidence="3" type="ORF">IAA64_11280</name>
</gene>
<dbReference type="InterPro" id="IPR005021">
    <property type="entry name" value="Terminase_largesu-like"/>
</dbReference>
<organism evidence="3 4">
    <name type="scientific">Candidatus Ornithocaccomicrobium faecavium</name>
    <dbReference type="NCBI Taxonomy" id="2840890"/>
    <lineage>
        <taxon>Bacteria</taxon>
        <taxon>Bacillati</taxon>
        <taxon>Bacillota</taxon>
        <taxon>Clostridia</taxon>
        <taxon>Candidatus Ornithocaccomicrobium</taxon>
    </lineage>
</organism>
<evidence type="ECO:0000313" key="4">
    <source>
        <dbReference type="Proteomes" id="UP000886884"/>
    </source>
</evidence>
<evidence type="ECO:0000259" key="1">
    <source>
        <dbReference type="Pfam" id="PF03354"/>
    </source>
</evidence>
<accession>A0A9D1P9J9</accession>
<proteinExistence type="predicted"/>
<reference evidence="3" key="2">
    <citation type="journal article" date="2021" name="PeerJ">
        <title>Extensive microbial diversity within the chicken gut microbiome revealed by metagenomics and culture.</title>
        <authorList>
            <person name="Gilroy R."/>
            <person name="Ravi A."/>
            <person name="Getino M."/>
            <person name="Pursley I."/>
            <person name="Horton D.L."/>
            <person name="Alikhan N.F."/>
            <person name="Baker D."/>
            <person name="Gharbi K."/>
            <person name="Hall N."/>
            <person name="Watson M."/>
            <person name="Adriaenssens E.M."/>
            <person name="Foster-Nyarko E."/>
            <person name="Jarju S."/>
            <person name="Secka A."/>
            <person name="Antonio M."/>
            <person name="Oren A."/>
            <person name="Chaudhuri R.R."/>
            <person name="La Ragione R."/>
            <person name="Hildebrand F."/>
            <person name="Pallen M.J."/>
        </authorList>
    </citation>
    <scope>NUCLEOTIDE SEQUENCE</scope>
    <source>
        <strain evidence="3">CHK183-6373</strain>
    </source>
</reference>
<feature type="domain" description="Terminase large subunit-like endonuclease" evidence="2">
    <location>
        <begin position="228"/>
        <end position="504"/>
    </location>
</feature>
<sequence length="521" mass="59851">MRFDTAAAMHAIQFIQCLKHVKSPWTGKPFELLPWQHQVISDVYGTMNERGLRQYQYCYLEIPKKNGKSELGAAIGLYHTFADGEQYGEVYSCAADRANASQVFDVAVAMIDMCPPLKKRTKLVLSQKTITDKVSRTTYKVLSAEAYSKHGLNLSACIFDELHAQPNRGLWDVMTTYAGDAREQPMWYVVTTAGDDVDRKSIGWEVHEKARRILAGEIVEPLWYCKIYGIEPDFEGDIYDEDLWRRVNPSLGVTIDIEKVRQAALSARNSEVEERLFRWLRLNQWVQLKSEGWLPITLWDETSEDWTEADMLGQECYIGLDLSTNIDITAAVPLFPPRGERDKWRFLTRAWIPEANIAARVKADHVPYDRWVRAGYLSATPGDVVDYGVLASEIQLMERKFRVKHYFCDPWRLEYMKQLLPPEIQAKFIEIPQSMSGMSCGMQELDRMFRSREISHPKDPLGRWSFGNVRVAVDGNENMKPMKNKSIERIDPTVALINAMAGAIKLEPRRSVYESRGMRAI</sequence>